<gene>
    <name evidence="6" type="ORF">OW717_15570</name>
</gene>
<organism evidence="6 7">
    <name type="scientific">Acidithiobacillus ferriphilus</name>
    <dbReference type="NCBI Taxonomy" id="1689834"/>
    <lineage>
        <taxon>Bacteria</taxon>
        <taxon>Pseudomonadati</taxon>
        <taxon>Pseudomonadota</taxon>
        <taxon>Acidithiobacillia</taxon>
        <taxon>Acidithiobacillales</taxon>
        <taxon>Acidithiobacillaceae</taxon>
        <taxon>Acidithiobacillus</taxon>
    </lineage>
</organism>
<evidence type="ECO:0000256" key="1">
    <source>
        <dbReference type="ARBA" id="ARBA00022741"/>
    </source>
</evidence>
<dbReference type="PANTHER" id="PTHR12131">
    <property type="entry name" value="ATP-DEPENDENT RNA AND DNA HELICASE"/>
    <property type="match status" value="1"/>
</dbReference>
<dbReference type="SMART" id="SM00490">
    <property type="entry name" value="HELICc"/>
    <property type="match status" value="1"/>
</dbReference>
<protein>
    <submittedName>
        <fullName evidence="6">Helicase-related protein</fullName>
    </submittedName>
</protein>
<name>A0ABU6FW41_9PROT</name>
<evidence type="ECO:0000259" key="5">
    <source>
        <dbReference type="PROSITE" id="PS51194"/>
    </source>
</evidence>
<evidence type="ECO:0000313" key="7">
    <source>
        <dbReference type="Proteomes" id="UP001308776"/>
    </source>
</evidence>
<dbReference type="InterPro" id="IPR022192">
    <property type="entry name" value="SUV3_C"/>
</dbReference>
<dbReference type="Proteomes" id="UP001308776">
    <property type="component" value="Unassembled WGS sequence"/>
</dbReference>
<dbReference type="InterPro" id="IPR001650">
    <property type="entry name" value="Helicase_C-like"/>
</dbReference>
<dbReference type="InterPro" id="IPR050699">
    <property type="entry name" value="RNA-DNA_Helicase"/>
</dbReference>
<keyword evidence="4" id="KW-0067">ATP-binding</keyword>
<dbReference type="SUPFAM" id="SSF52540">
    <property type="entry name" value="P-loop containing nucleoside triphosphate hydrolases"/>
    <property type="match status" value="1"/>
</dbReference>
<feature type="domain" description="Helicase C-terminal" evidence="5">
    <location>
        <begin position="194"/>
        <end position="375"/>
    </location>
</feature>
<accession>A0ABU6FW41</accession>
<dbReference type="Gene3D" id="3.40.50.300">
    <property type="entry name" value="P-loop containing nucleotide triphosphate hydrolases"/>
    <property type="match status" value="2"/>
</dbReference>
<dbReference type="GO" id="GO:0004386">
    <property type="term" value="F:helicase activity"/>
    <property type="evidence" value="ECO:0007669"/>
    <property type="project" value="UniProtKB-KW"/>
</dbReference>
<dbReference type="Pfam" id="PF22527">
    <property type="entry name" value="DEXQc_Suv3"/>
    <property type="match status" value="1"/>
</dbReference>
<evidence type="ECO:0000256" key="3">
    <source>
        <dbReference type="ARBA" id="ARBA00022806"/>
    </source>
</evidence>
<dbReference type="PROSITE" id="PS51194">
    <property type="entry name" value="HELICASE_CTER"/>
    <property type="match status" value="1"/>
</dbReference>
<dbReference type="Pfam" id="PF12513">
    <property type="entry name" value="SUV3_C"/>
    <property type="match status" value="1"/>
</dbReference>
<keyword evidence="7" id="KW-1185">Reference proteome</keyword>
<keyword evidence="2" id="KW-0378">Hydrolase</keyword>
<dbReference type="Pfam" id="PF00271">
    <property type="entry name" value="Helicase_C"/>
    <property type="match status" value="1"/>
</dbReference>
<dbReference type="InterPro" id="IPR027417">
    <property type="entry name" value="P-loop_NTPase"/>
</dbReference>
<keyword evidence="3 6" id="KW-0347">Helicase</keyword>
<sequence>MEHDTIQHAAGITKLRKTTQTAYTEFQESLPAYAKDLWPEARRTQEQWEAWIGPTNSGKTHSALRDLSRATSGRYLGPLRILAHEVQEKLETQGTITNLLTGEETVTRQHALHTSATVEMAETEAMHHVAVVDEAQMIDDNFRGSAWTRAILGSAAKRILICAAPNAEAAIEQLAEYANIPLTIHHVERKTPLKMRDKPIPLHKAPSGTLLIAFSRHKVLEIAEDLRARGRRVAMIYGSMPPEIRRHESQRFLSGNADIVIATDAVGMGINIPVEGVIFTAASKFDGNWTRLLHPEEVKQLAGRAGRFGLHESGWVCGADDHIHAHVVKMMTGKTVPVAAPFAVLPDWRIIERASTILRTKSLVSCLSESIHAISQDPIIRKNINAPVLEISARLDSFHPVFDLHTRYILSKAPLSKGTEDLFWSWLTNIWLSTKGEGTAIRMSSGLTTMKRLETSRLEEYAAEITLYRWLAARLPHWFPDAESATDEYKQVIEAAKRKIK</sequence>
<dbReference type="EMBL" id="JAQGFR010000298">
    <property type="protein sequence ID" value="MEB8515454.1"/>
    <property type="molecule type" value="Genomic_DNA"/>
</dbReference>
<dbReference type="InterPro" id="IPR055206">
    <property type="entry name" value="DEXQc_SUV3"/>
</dbReference>
<proteinExistence type="predicted"/>
<evidence type="ECO:0000256" key="4">
    <source>
        <dbReference type="ARBA" id="ARBA00022840"/>
    </source>
</evidence>
<comment type="caution">
    <text evidence="6">The sequence shown here is derived from an EMBL/GenBank/DDBJ whole genome shotgun (WGS) entry which is preliminary data.</text>
</comment>
<dbReference type="PANTHER" id="PTHR12131:SF1">
    <property type="entry name" value="ATP-DEPENDENT RNA HELICASE SUPV3L1, MITOCHONDRIAL-RELATED"/>
    <property type="match status" value="1"/>
</dbReference>
<dbReference type="Gene3D" id="1.20.272.40">
    <property type="match status" value="1"/>
</dbReference>
<reference evidence="6 7" key="1">
    <citation type="submission" date="2022-11" db="EMBL/GenBank/DDBJ databases">
        <title>Comparative genomics analysis of Acidithiobacillus ferriphilus.</title>
        <authorList>
            <person name="Ma L."/>
        </authorList>
    </citation>
    <scope>NUCLEOTIDE SEQUENCE [LARGE SCALE GENOMIC DNA]</scope>
    <source>
        <strain evidence="6 7">DY15</strain>
    </source>
</reference>
<evidence type="ECO:0000313" key="6">
    <source>
        <dbReference type="EMBL" id="MEB8515454.1"/>
    </source>
</evidence>
<keyword evidence="1" id="KW-0547">Nucleotide-binding</keyword>
<evidence type="ECO:0000256" key="2">
    <source>
        <dbReference type="ARBA" id="ARBA00022801"/>
    </source>
</evidence>
<dbReference type="RefSeq" id="WP_196762796.1">
    <property type="nucleotide sequence ID" value="NZ_JAQGFL010000106.1"/>
</dbReference>